<dbReference type="Gene3D" id="1.10.10.10">
    <property type="entry name" value="Winged helix-like DNA-binding domain superfamily/Winged helix DNA-binding domain"/>
    <property type="match status" value="1"/>
</dbReference>
<sequence>MQKDLAVMVQSDEPVSWMDALGSSNEGESDLPQSRTSLDQLSWEITSISVYLKEIREIWAREIEISHPQWMILMALSKLAEGEGMAVNMVAKALHIESAFVTTQSKELERRGLLCRRSSSEDARVVQLSLSDKACKHLESLAERQAALDEYIFAGFTDPDLSSFLVRLSDLKTRIGKARFRAGLEC</sequence>
<evidence type="ECO:0000313" key="3">
    <source>
        <dbReference type="Proteomes" id="UP000246085"/>
    </source>
</evidence>
<dbReference type="Proteomes" id="UP000246085">
    <property type="component" value="Chromosome BRAD3257"/>
</dbReference>
<name>A0A2U3PV92_9BRAD</name>
<dbReference type="InterPro" id="IPR039422">
    <property type="entry name" value="MarR/SlyA-like"/>
</dbReference>
<dbReference type="InterPro" id="IPR036388">
    <property type="entry name" value="WH-like_DNA-bd_sf"/>
</dbReference>
<dbReference type="InterPro" id="IPR000835">
    <property type="entry name" value="HTH_MarR-typ"/>
</dbReference>
<dbReference type="Pfam" id="PF01047">
    <property type="entry name" value="MarR"/>
    <property type="match status" value="1"/>
</dbReference>
<dbReference type="EMBL" id="LS398110">
    <property type="protein sequence ID" value="SPP93072.1"/>
    <property type="molecule type" value="Genomic_DNA"/>
</dbReference>
<dbReference type="PROSITE" id="PS50995">
    <property type="entry name" value="HTH_MARR_2"/>
    <property type="match status" value="1"/>
</dbReference>
<dbReference type="SMART" id="SM00347">
    <property type="entry name" value="HTH_MARR"/>
    <property type="match status" value="1"/>
</dbReference>
<dbReference type="GO" id="GO:0006950">
    <property type="term" value="P:response to stress"/>
    <property type="evidence" value="ECO:0007669"/>
    <property type="project" value="TreeGrafter"/>
</dbReference>
<gene>
    <name evidence="2" type="ORF">BRAD3257_1969</name>
</gene>
<dbReference type="InterPro" id="IPR036390">
    <property type="entry name" value="WH_DNA-bd_sf"/>
</dbReference>
<dbReference type="SUPFAM" id="SSF46785">
    <property type="entry name" value="Winged helix' DNA-binding domain"/>
    <property type="match status" value="1"/>
</dbReference>
<dbReference type="AlphaFoldDB" id="A0A2U3PV92"/>
<dbReference type="KEGG" id="bvz:BRAD3257_1969"/>
<protein>
    <submittedName>
        <fullName evidence="2">Transcriptional regulator (Modular protein)</fullName>
    </submittedName>
</protein>
<reference evidence="2 3" key="1">
    <citation type="submission" date="2018-03" db="EMBL/GenBank/DDBJ databases">
        <authorList>
            <person name="Gully D."/>
        </authorList>
    </citation>
    <scope>NUCLEOTIDE SEQUENCE [LARGE SCALE GENOMIC DNA]</scope>
    <source>
        <strain evidence="2">ORS3257</strain>
    </source>
</reference>
<evidence type="ECO:0000259" key="1">
    <source>
        <dbReference type="PROSITE" id="PS50995"/>
    </source>
</evidence>
<dbReference type="RefSeq" id="WP_244607895.1">
    <property type="nucleotide sequence ID" value="NZ_LS398110.1"/>
</dbReference>
<dbReference type="GO" id="GO:0003700">
    <property type="term" value="F:DNA-binding transcription factor activity"/>
    <property type="evidence" value="ECO:0007669"/>
    <property type="project" value="InterPro"/>
</dbReference>
<evidence type="ECO:0000313" key="2">
    <source>
        <dbReference type="EMBL" id="SPP93072.1"/>
    </source>
</evidence>
<dbReference type="PANTHER" id="PTHR33164">
    <property type="entry name" value="TRANSCRIPTIONAL REGULATOR, MARR FAMILY"/>
    <property type="match status" value="1"/>
</dbReference>
<organism evidence="2 3">
    <name type="scientific">Bradyrhizobium vignae</name>
    <dbReference type="NCBI Taxonomy" id="1549949"/>
    <lineage>
        <taxon>Bacteria</taxon>
        <taxon>Pseudomonadati</taxon>
        <taxon>Pseudomonadota</taxon>
        <taxon>Alphaproteobacteria</taxon>
        <taxon>Hyphomicrobiales</taxon>
        <taxon>Nitrobacteraceae</taxon>
        <taxon>Bradyrhizobium</taxon>
    </lineage>
</organism>
<feature type="domain" description="HTH marR-type" evidence="1">
    <location>
        <begin position="38"/>
        <end position="173"/>
    </location>
</feature>
<proteinExistence type="predicted"/>
<dbReference type="PANTHER" id="PTHR33164:SF101">
    <property type="entry name" value="TRANSCRIPTIONAL REPRESSOR MPRA"/>
    <property type="match status" value="1"/>
</dbReference>
<accession>A0A2U3PV92</accession>